<evidence type="ECO:0000313" key="1">
    <source>
        <dbReference type="EMBL" id="KAJ9591285.1"/>
    </source>
</evidence>
<organism evidence="1 2">
    <name type="scientific">Diploptera punctata</name>
    <name type="common">Pacific beetle cockroach</name>
    <dbReference type="NCBI Taxonomy" id="6984"/>
    <lineage>
        <taxon>Eukaryota</taxon>
        <taxon>Metazoa</taxon>
        <taxon>Ecdysozoa</taxon>
        <taxon>Arthropoda</taxon>
        <taxon>Hexapoda</taxon>
        <taxon>Insecta</taxon>
        <taxon>Pterygota</taxon>
        <taxon>Neoptera</taxon>
        <taxon>Polyneoptera</taxon>
        <taxon>Dictyoptera</taxon>
        <taxon>Blattodea</taxon>
        <taxon>Blaberoidea</taxon>
        <taxon>Blaberidae</taxon>
        <taxon>Diplopterinae</taxon>
        <taxon>Diploptera</taxon>
    </lineage>
</organism>
<dbReference type="AlphaFoldDB" id="A0AAD8A362"/>
<proteinExistence type="predicted"/>
<evidence type="ECO:0000313" key="2">
    <source>
        <dbReference type="Proteomes" id="UP001233999"/>
    </source>
</evidence>
<accession>A0AAD8A362</accession>
<reference evidence="1" key="1">
    <citation type="journal article" date="2023" name="IScience">
        <title>Live-bearing cockroach genome reveals convergent evolutionary mechanisms linked to viviparity in insects and beyond.</title>
        <authorList>
            <person name="Fouks B."/>
            <person name="Harrison M.C."/>
            <person name="Mikhailova A.A."/>
            <person name="Marchal E."/>
            <person name="English S."/>
            <person name="Carruthers M."/>
            <person name="Jennings E.C."/>
            <person name="Chiamaka E.L."/>
            <person name="Frigard R.A."/>
            <person name="Pippel M."/>
            <person name="Attardo G.M."/>
            <person name="Benoit J.B."/>
            <person name="Bornberg-Bauer E."/>
            <person name="Tobe S.S."/>
        </authorList>
    </citation>
    <scope>NUCLEOTIDE SEQUENCE</scope>
    <source>
        <strain evidence="1">Stay&amp;Tobe</strain>
    </source>
</reference>
<protein>
    <submittedName>
        <fullName evidence="1">Uncharacterized protein</fullName>
    </submittedName>
</protein>
<feature type="non-terminal residue" evidence="1">
    <location>
        <position position="1"/>
    </location>
</feature>
<comment type="caution">
    <text evidence="1">The sequence shown here is derived from an EMBL/GenBank/DDBJ whole genome shotgun (WGS) entry which is preliminary data.</text>
</comment>
<dbReference type="Proteomes" id="UP001233999">
    <property type="component" value="Unassembled WGS sequence"/>
</dbReference>
<sequence length="101" mass="11896">NLNTRLKRYSFSQLARLFRLTPNLPFLPTSGVMCSLLIRKFEEKAFFESHLKTIALCYKRAWVEETVNIKIIYLAEVCDVKNTELMCHTLDFYAGEGWRDK</sequence>
<name>A0AAD8A362_DIPPU</name>
<gene>
    <name evidence="1" type="ORF">L9F63_002188</name>
</gene>
<feature type="non-terminal residue" evidence="1">
    <location>
        <position position="101"/>
    </location>
</feature>
<reference evidence="1" key="2">
    <citation type="submission" date="2023-05" db="EMBL/GenBank/DDBJ databases">
        <authorList>
            <person name="Fouks B."/>
        </authorList>
    </citation>
    <scope>NUCLEOTIDE SEQUENCE</scope>
    <source>
        <strain evidence="1">Stay&amp;Tobe</strain>
        <tissue evidence="1">Testes</tissue>
    </source>
</reference>
<dbReference type="EMBL" id="JASPKZ010003877">
    <property type="protein sequence ID" value="KAJ9591285.1"/>
    <property type="molecule type" value="Genomic_DNA"/>
</dbReference>
<keyword evidence="2" id="KW-1185">Reference proteome</keyword>